<protein>
    <recommendedName>
        <fullName evidence="7">WD40-repeat-containing domain protein</fullName>
    </recommendedName>
</protein>
<feature type="compositionally biased region" description="Basic and acidic residues" evidence="4">
    <location>
        <begin position="502"/>
        <end position="521"/>
    </location>
</feature>
<dbReference type="SUPFAM" id="SSF50978">
    <property type="entry name" value="WD40 repeat-like"/>
    <property type="match status" value="1"/>
</dbReference>
<feature type="repeat" description="WD" evidence="3">
    <location>
        <begin position="147"/>
        <end position="188"/>
    </location>
</feature>
<dbReference type="InterPro" id="IPR045151">
    <property type="entry name" value="DCAF8"/>
</dbReference>
<dbReference type="GO" id="GO:0045717">
    <property type="term" value="P:negative regulation of fatty acid biosynthetic process"/>
    <property type="evidence" value="ECO:0007669"/>
    <property type="project" value="TreeGrafter"/>
</dbReference>
<proteinExistence type="predicted"/>
<dbReference type="Proteomes" id="UP000799766">
    <property type="component" value="Unassembled WGS sequence"/>
</dbReference>
<feature type="region of interest" description="Disordered" evidence="4">
    <location>
        <begin position="788"/>
        <end position="807"/>
    </location>
</feature>
<dbReference type="InterPro" id="IPR015943">
    <property type="entry name" value="WD40/YVTN_repeat-like_dom_sf"/>
</dbReference>
<dbReference type="InterPro" id="IPR036322">
    <property type="entry name" value="WD40_repeat_dom_sf"/>
</dbReference>
<feature type="compositionally biased region" description="Basic residues" evidence="4">
    <location>
        <begin position="471"/>
        <end position="494"/>
    </location>
</feature>
<dbReference type="PROSITE" id="PS50294">
    <property type="entry name" value="WD_REPEATS_REGION"/>
    <property type="match status" value="2"/>
</dbReference>
<dbReference type="PANTHER" id="PTHR15574">
    <property type="entry name" value="WD REPEAT DOMAIN-CONTAINING FAMILY"/>
    <property type="match status" value="1"/>
</dbReference>
<feature type="compositionally biased region" description="Polar residues" evidence="4">
    <location>
        <begin position="1208"/>
        <end position="1219"/>
    </location>
</feature>
<dbReference type="GO" id="GO:0080008">
    <property type="term" value="C:Cul4-RING E3 ubiquitin ligase complex"/>
    <property type="evidence" value="ECO:0007669"/>
    <property type="project" value="TreeGrafter"/>
</dbReference>
<feature type="compositionally biased region" description="Acidic residues" evidence="4">
    <location>
        <begin position="908"/>
        <end position="950"/>
    </location>
</feature>
<name>A0A6A6PBZ3_9PEZI</name>
<keyword evidence="1 3" id="KW-0853">WD repeat</keyword>
<dbReference type="AlphaFoldDB" id="A0A6A6PBZ3"/>
<dbReference type="SMART" id="SM00320">
    <property type="entry name" value="WD40"/>
    <property type="match status" value="6"/>
</dbReference>
<dbReference type="Gene3D" id="2.130.10.10">
    <property type="entry name" value="YVTN repeat-like/Quinoprotein amine dehydrogenase"/>
    <property type="match status" value="3"/>
</dbReference>
<feature type="compositionally biased region" description="Basic and acidic residues" evidence="4">
    <location>
        <begin position="458"/>
        <end position="470"/>
    </location>
</feature>
<feature type="region of interest" description="Disordered" evidence="4">
    <location>
        <begin position="884"/>
        <end position="960"/>
    </location>
</feature>
<feature type="region of interest" description="Disordered" evidence="4">
    <location>
        <begin position="456"/>
        <end position="523"/>
    </location>
</feature>
<evidence type="ECO:0000256" key="3">
    <source>
        <dbReference type="PROSITE-ProRule" id="PRU00221"/>
    </source>
</evidence>
<feature type="region of interest" description="Disordered" evidence="4">
    <location>
        <begin position="1"/>
        <end position="26"/>
    </location>
</feature>
<evidence type="ECO:0000256" key="2">
    <source>
        <dbReference type="ARBA" id="ARBA00022737"/>
    </source>
</evidence>
<evidence type="ECO:0000256" key="1">
    <source>
        <dbReference type="ARBA" id="ARBA00022574"/>
    </source>
</evidence>
<feature type="repeat" description="WD" evidence="3">
    <location>
        <begin position="275"/>
        <end position="309"/>
    </location>
</feature>
<evidence type="ECO:0000313" key="5">
    <source>
        <dbReference type="EMBL" id="KAF2461369.1"/>
    </source>
</evidence>
<feature type="region of interest" description="Disordered" evidence="4">
    <location>
        <begin position="1092"/>
        <end position="1169"/>
    </location>
</feature>
<sequence length="1219" mass="134693">MVRNRRVCGARPGATWGGTSPSRSSKAHINCKLRPQASLDLHASSLASPFTLSSLRTGPELQHSGRSFTHLPWPRLRALERGARLPPQPSAPFACSARWRRHAMTMKSHLPDRLLRREQGDTSRYSKIRGIYGDKKWIDDMDIVNELTGHSGCVNALSWSRSGGLLASGSDDTFVNLYSYHPESSTSQFALATTISTGHTQNIFSVKFMPHSNDNTIVTAAGDHEVRIFDLEYSGRPIATSSASSLASARRTLGRSTEYNGTRYLSDGDTNAKVFRSHTDRVKRIVTESSPYLFLTCSEDGEVRQWDTRMPESHYPEFGGSYFRGPASRDEDRRPPPLISYKDYSIDLNTISCSPSQPYYIALGGSHLHCFLHDRRMIGRDQLRERGTRMRASNTPSETDENLIGRSTQCVRKFAPNGQQVMGRRGNHITACKISDADPNDIVVSWSAESIYSFDINRSPDADDMPDRVSCRPHTKKSSLAKNSSHRRRKRKRDKGSASGEGEDRGGSRARTESQTRRGEDSELALMVQYGNGQSEEIPIEPTTGARNLEEAREALLPEQQRRSQRIAKKSVQLRKALFSEKDFAKSLDLASEILPEIDNLISHWRYPTTTNTNEIACQREQRLRRSSIRRFVQAAGTVARILKGPTSDQPSSTMFTRIEPGPSAPGMSSRNQFLYDFIKAILLWLDSGIGALVEGFTRPSSSRDGNAFHPIGQNAGSEAIDDSLIPYLMRHAGTTPVPNVDASRFEVDENQAVFESERAAVKAFGNAIQIPFADLSSAAVAYAEDSSDVSMEQTDPASSRPTSQDRNAATRFWAFRVARGLLLTVGEGLTYSAIDDAFGGSGVPDPATRVMEEELGLAQQDIDTEEPEQLVEDIEVVRRKRRNVTAGGPRASVEERSSLLSAHENGDGEEDGEGLMDLDDDTSDDEHDDDIDADEDGDEAAEDGEEESSSSDSDSRFFMTNPLNRHQREAKVEMNVPCAPHTREYRGHCNAKTVKDVNYFGLQDEYVVSGSDDGNFFAWNRHTAELVGIWEGDGEVVNVIQGHPYEPMLAVSGIDHTVKIFSPDARARHCARNAIGVSAADTSEFSSIEWPRRARRGRRTSTLGRSTSDATNNHEESSRARAVQADELAVSDSEDESKVAPEGLPSKKRIQNEYEITSQNDDQRRGAGLPYIPRSVLAHLAAHIRHAQGMGPDDDDDGNGDGGTGPHTIQLSDDCSVM</sequence>
<keyword evidence="2" id="KW-0677">Repeat</keyword>
<evidence type="ECO:0008006" key="7">
    <source>
        <dbReference type="Google" id="ProtNLM"/>
    </source>
</evidence>
<feature type="region of interest" description="Disordered" evidence="4">
    <location>
        <begin position="1188"/>
        <end position="1219"/>
    </location>
</feature>
<feature type="compositionally biased region" description="Polar residues" evidence="4">
    <location>
        <begin position="789"/>
        <end position="807"/>
    </location>
</feature>
<dbReference type="EMBL" id="MU001671">
    <property type="protein sequence ID" value="KAF2461369.1"/>
    <property type="molecule type" value="Genomic_DNA"/>
</dbReference>
<feature type="repeat" description="WD" evidence="3">
    <location>
        <begin position="196"/>
        <end position="232"/>
    </location>
</feature>
<reference evidence="5" key="1">
    <citation type="journal article" date="2020" name="Stud. Mycol.">
        <title>101 Dothideomycetes genomes: a test case for predicting lifestyles and emergence of pathogens.</title>
        <authorList>
            <person name="Haridas S."/>
            <person name="Albert R."/>
            <person name="Binder M."/>
            <person name="Bloem J."/>
            <person name="Labutti K."/>
            <person name="Salamov A."/>
            <person name="Andreopoulos B."/>
            <person name="Baker S."/>
            <person name="Barry K."/>
            <person name="Bills G."/>
            <person name="Bluhm B."/>
            <person name="Cannon C."/>
            <person name="Castanera R."/>
            <person name="Culley D."/>
            <person name="Daum C."/>
            <person name="Ezra D."/>
            <person name="Gonzalez J."/>
            <person name="Henrissat B."/>
            <person name="Kuo A."/>
            <person name="Liang C."/>
            <person name="Lipzen A."/>
            <person name="Lutzoni F."/>
            <person name="Magnuson J."/>
            <person name="Mondo S."/>
            <person name="Nolan M."/>
            <person name="Ohm R."/>
            <person name="Pangilinan J."/>
            <person name="Park H.-J."/>
            <person name="Ramirez L."/>
            <person name="Alfaro M."/>
            <person name="Sun H."/>
            <person name="Tritt A."/>
            <person name="Yoshinaga Y."/>
            <person name="Zwiers L.-H."/>
            <person name="Turgeon B."/>
            <person name="Goodwin S."/>
            <person name="Spatafora J."/>
            <person name="Crous P."/>
            <person name="Grigoriev I."/>
        </authorList>
    </citation>
    <scope>NUCLEOTIDE SEQUENCE</scope>
    <source>
        <strain evidence="5">ATCC 16933</strain>
    </source>
</reference>
<gene>
    <name evidence="5" type="ORF">BDY21DRAFT_331920</name>
</gene>
<keyword evidence="6" id="KW-1185">Reference proteome</keyword>
<organism evidence="5 6">
    <name type="scientific">Lineolata rhizophorae</name>
    <dbReference type="NCBI Taxonomy" id="578093"/>
    <lineage>
        <taxon>Eukaryota</taxon>
        <taxon>Fungi</taxon>
        <taxon>Dikarya</taxon>
        <taxon>Ascomycota</taxon>
        <taxon>Pezizomycotina</taxon>
        <taxon>Dothideomycetes</taxon>
        <taxon>Dothideomycetes incertae sedis</taxon>
        <taxon>Lineolatales</taxon>
        <taxon>Lineolataceae</taxon>
        <taxon>Lineolata</taxon>
    </lineage>
</organism>
<dbReference type="InterPro" id="IPR001680">
    <property type="entry name" value="WD40_rpt"/>
</dbReference>
<dbReference type="Pfam" id="PF00400">
    <property type="entry name" value="WD40"/>
    <property type="match status" value="3"/>
</dbReference>
<dbReference type="PROSITE" id="PS50082">
    <property type="entry name" value="WD_REPEATS_2"/>
    <property type="match status" value="3"/>
</dbReference>
<dbReference type="OrthoDB" id="4869960at2759"/>
<accession>A0A6A6PBZ3</accession>
<dbReference type="PANTHER" id="PTHR15574:SF40">
    <property type="entry name" value="WD AND TETRATRICOPEPTIDE REPEATS PROTEIN 1"/>
    <property type="match status" value="1"/>
</dbReference>
<evidence type="ECO:0000313" key="6">
    <source>
        <dbReference type="Proteomes" id="UP000799766"/>
    </source>
</evidence>
<evidence type="ECO:0000256" key="4">
    <source>
        <dbReference type="SAM" id="MobiDB-lite"/>
    </source>
</evidence>
<dbReference type="GO" id="GO:0005737">
    <property type="term" value="C:cytoplasm"/>
    <property type="evidence" value="ECO:0007669"/>
    <property type="project" value="TreeGrafter"/>
</dbReference>